<dbReference type="PANTHER" id="PTHR35370:SF1">
    <property type="entry name" value="TYPE VI SECRETION SYSTEM COMPONENT TSSF1"/>
    <property type="match status" value="1"/>
</dbReference>
<comment type="caution">
    <text evidence="1">The sequence shown here is derived from an EMBL/GenBank/DDBJ whole genome shotgun (WGS) entry which is preliminary data.</text>
</comment>
<organism evidence="1 2">
    <name type="scientific">Shinella fusca</name>
    <dbReference type="NCBI Taxonomy" id="544480"/>
    <lineage>
        <taxon>Bacteria</taxon>
        <taxon>Pseudomonadati</taxon>
        <taxon>Pseudomonadota</taxon>
        <taxon>Alphaproteobacteria</taxon>
        <taxon>Hyphomicrobiales</taxon>
        <taxon>Rhizobiaceae</taxon>
        <taxon>Shinella</taxon>
    </lineage>
</organism>
<dbReference type="AlphaFoldDB" id="A0A7W7YS91"/>
<dbReference type="RefSeq" id="WP_184141022.1">
    <property type="nucleotide sequence ID" value="NZ_JACHIK010000002.1"/>
</dbReference>
<dbReference type="PIRSF" id="PIRSF028304">
    <property type="entry name" value="UCP028304"/>
    <property type="match status" value="1"/>
</dbReference>
<dbReference type="NCBIfam" id="TIGR03359">
    <property type="entry name" value="VI_chp_6"/>
    <property type="match status" value="1"/>
</dbReference>
<gene>
    <name evidence="1" type="ORF">HNQ66_000751</name>
</gene>
<evidence type="ECO:0000313" key="2">
    <source>
        <dbReference type="Proteomes" id="UP000535406"/>
    </source>
</evidence>
<sequence>MSDDLLVHYNRELLSIRQAAAAFAAENPRIAGRLRLSEDAIEDPHVGRLIEAFAYLTARVRQKMDDDFPELTNAMLGILYPHFDRPIPSMSILQMDAKTELAEPYPVPSGTLVDTEPVDGERCRFSTAFDVTLHPVAVRAATLTGRPITAPETPQAHNAAGCLRLTLEMTGEDLTFSSYNPGRLRFFLRGQPQLVYPLYELLLNDVVAVAFAEGANDRSPAVCDASVLSPGGFGPEENLLPYPQASHPAYRLLTEYFAFPEKFLFVDLAFPEAAKLAGKGRTIDVFLYLNRAAPTLERSLTASAFALGCTPIVNLFPQTAEPIKLDQTVTEYRVVPDSRRLHALEVYGIESVSTVTADGDERALSPFYGIGHGVDADEARGEEKSAVWWLSHRRPAEDENPGSEVFLSLSDPGFNPKGLADDVLSVETLCLNRNRPERLPFGGGQPQLRMVEPVPMMKAMRLLTVPTATIRPHYGQGGRWQLISHLALNHLSLVSDGGVEALKEILLLYDFRNSAETRALIDGITSLSSESGTARVRSFGQSAFCRGVDVTMTFEEGNFSGNGVFLMASIIERFLGLYASVNSFSRLTALVRGRSGKLKTWPARAGDRILL</sequence>
<reference evidence="1 2" key="1">
    <citation type="submission" date="2020-08" db="EMBL/GenBank/DDBJ databases">
        <title>Genomic Encyclopedia of Type Strains, Phase IV (KMG-IV): sequencing the most valuable type-strain genomes for metagenomic binning, comparative biology and taxonomic classification.</title>
        <authorList>
            <person name="Goeker M."/>
        </authorList>
    </citation>
    <scope>NUCLEOTIDE SEQUENCE [LARGE SCALE GENOMIC DNA]</scope>
    <source>
        <strain evidence="1 2">DSM 21319</strain>
    </source>
</reference>
<protein>
    <submittedName>
        <fullName evidence="1">Type VI secretion system protein ImpG</fullName>
    </submittedName>
</protein>
<dbReference type="Pfam" id="PF05947">
    <property type="entry name" value="T6SS_TssF"/>
    <property type="match status" value="1"/>
</dbReference>
<dbReference type="InterPro" id="IPR010272">
    <property type="entry name" value="T6SS_TssF"/>
</dbReference>
<dbReference type="PANTHER" id="PTHR35370">
    <property type="entry name" value="CYTOPLASMIC PROTEIN-RELATED-RELATED"/>
    <property type="match status" value="1"/>
</dbReference>
<dbReference type="EMBL" id="JACHIK010000002">
    <property type="protein sequence ID" value="MBB5041368.1"/>
    <property type="molecule type" value="Genomic_DNA"/>
</dbReference>
<keyword evidence="2" id="KW-1185">Reference proteome</keyword>
<dbReference type="Proteomes" id="UP000535406">
    <property type="component" value="Unassembled WGS sequence"/>
</dbReference>
<name>A0A7W7YS91_9HYPH</name>
<evidence type="ECO:0000313" key="1">
    <source>
        <dbReference type="EMBL" id="MBB5041368.1"/>
    </source>
</evidence>
<accession>A0A7W7YS91</accession>
<proteinExistence type="predicted"/>